<evidence type="ECO:0000256" key="5">
    <source>
        <dbReference type="ARBA" id="ARBA00023133"/>
    </source>
</evidence>
<evidence type="ECO:0000256" key="11">
    <source>
        <dbReference type="RuleBase" id="RU000515"/>
    </source>
</evidence>
<dbReference type="Pfam" id="PF00490">
    <property type="entry name" value="ALAD"/>
    <property type="match status" value="1"/>
</dbReference>
<comment type="pathway">
    <text evidence="1">Porphyrin-containing compound metabolism; protoporphyrin-IX biosynthesis; coproporphyrinogen-III from 5-aminolevulinate: step 1/4.</text>
</comment>
<dbReference type="NCBIfam" id="NF006762">
    <property type="entry name" value="PRK09283.1"/>
    <property type="match status" value="1"/>
</dbReference>
<proteinExistence type="inferred from homology"/>
<dbReference type="AlphaFoldDB" id="A0A370L764"/>
<evidence type="ECO:0000256" key="8">
    <source>
        <dbReference type="ARBA" id="ARBA00047651"/>
    </source>
</evidence>
<evidence type="ECO:0000256" key="12">
    <source>
        <dbReference type="RuleBase" id="RU004161"/>
    </source>
</evidence>
<feature type="binding site" evidence="10">
    <location>
        <position position="264"/>
    </location>
    <ligand>
        <name>Mg(2+)</name>
        <dbReference type="ChEBI" id="CHEBI:18420"/>
    </ligand>
</feature>
<evidence type="ECO:0000256" key="10">
    <source>
        <dbReference type="PIRSR" id="PIRSR001415-5"/>
    </source>
</evidence>
<dbReference type="SMART" id="SM01004">
    <property type="entry name" value="ALAD"/>
    <property type="match status" value="1"/>
</dbReference>
<keyword evidence="10" id="KW-0479">Metal-binding</keyword>
<dbReference type="Gene3D" id="3.20.20.70">
    <property type="entry name" value="Aldolase class I"/>
    <property type="match status" value="1"/>
</dbReference>
<dbReference type="InterPro" id="IPR001731">
    <property type="entry name" value="ALAD"/>
</dbReference>
<dbReference type="PANTHER" id="PTHR11458:SF0">
    <property type="entry name" value="DELTA-AMINOLEVULINIC ACID DEHYDRATASE"/>
    <property type="match status" value="1"/>
</dbReference>
<comment type="catalytic activity">
    <reaction evidence="8 11">
        <text>2 5-aminolevulinate = porphobilinogen + 2 H2O + H(+)</text>
        <dbReference type="Rhea" id="RHEA:24064"/>
        <dbReference type="ChEBI" id="CHEBI:15377"/>
        <dbReference type="ChEBI" id="CHEBI:15378"/>
        <dbReference type="ChEBI" id="CHEBI:58126"/>
        <dbReference type="ChEBI" id="CHEBI:356416"/>
        <dbReference type="EC" id="4.2.1.24"/>
    </reaction>
</comment>
<dbReference type="UniPathway" id="UPA00251">
    <property type="reaction ID" value="UER00318"/>
</dbReference>
<dbReference type="GO" id="GO:0008270">
    <property type="term" value="F:zinc ion binding"/>
    <property type="evidence" value="ECO:0007669"/>
    <property type="project" value="TreeGrafter"/>
</dbReference>
<reference evidence="14" key="1">
    <citation type="submission" date="2018-07" db="EMBL/GenBank/DDBJ databases">
        <authorList>
            <person name="Safronova V.I."/>
            <person name="Chirak E.R."/>
            <person name="Sazanova A.L."/>
        </authorList>
    </citation>
    <scope>NUCLEOTIDE SEQUENCE [LARGE SCALE GENOMIC DNA]</scope>
    <source>
        <strain evidence="14">RCAM04685</strain>
    </source>
</reference>
<comment type="caution">
    <text evidence="13">The sequence shown here is derived from an EMBL/GenBank/DDBJ whole genome shotgun (WGS) entry which is preliminary data.</text>
</comment>
<keyword evidence="10" id="KW-0460">Magnesium</keyword>
<dbReference type="FunFam" id="3.20.20.70:FF:000019">
    <property type="entry name" value="Delta-aminolevulinic acid dehydratase"/>
    <property type="match status" value="1"/>
</dbReference>
<comment type="subunit">
    <text evidence="11">Homooctamer.</text>
</comment>
<evidence type="ECO:0000256" key="7">
    <source>
        <dbReference type="ARBA" id="ARBA00023244"/>
    </source>
</evidence>
<keyword evidence="7 11" id="KW-0627">Porphyrin biosynthesis</keyword>
<evidence type="ECO:0000313" key="14">
    <source>
        <dbReference type="Proteomes" id="UP000255207"/>
    </source>
</evidence>
<dbReference type="Proteomes" id="UP000255207">
    <property type="component" value="Unassembled WGS sequence"/>
</dbReference>
<dbReference type="RefSeq" id="WP_114829729.1">
    <property type="nucleotide sequence ID" value="NZ_QQTO01000033.1"/>
</dbReference>
<evidence type="ECO:0000256" key="1">
    <source>
        <dbReference type="ARBA" id="ARBA00004694"/>
    </source>
</evidence>
<gene>
    <name evidence="13" type="ORF">DWE98_13205</name>
</gene>
<feature type="active site" description="Schiff-base intermediate with substrate" evidence="9">
    <location>
        <position position="279"/>
    </location>
</feature>
<dbReference type="EMBL" id="QQTP01000006">
    <property type="protein sequence ID" value="RDJ24633.1"/>
    <property type="molecule type" value="Genomic_DNA"/>
</dbReference>
<dbReference type="OrthoDB" id="9805001at2"/>
<sequence length="357" mass="38716">MASRVVRPFPAPLARQDEVPATALQSADSLGLIRRMRRNRKAEWSRRLVRENVLTTNDLIWPIFLVDSSQARTPVVWMPGVDRLNIEEAVRQSVEAAKLGIPAIAPFPNVEKSLRDATASEALNTRNLMCRAVRAIKQEVPELGIICDAALDPYTSHGHDGVMAGETVLNDASVRILTEQALALADAGADVIAPSDMMDGRVGAIRAGLDAAGFDQVQIMSYAAKYASAYYGPFRDAIGTNATLIGDKRTYQMDPANSDEAIAEVALDLEEGADMVMIKPGLPYLDVIARVKDHFRVPTFAYQVSGEYAMIQAAALNGWLDGDKAMLESLIAFKRAGADGVLTYFAPRVAEKLKAIG</sequence>
<dbReference type="InterPro" id="IPR013785">
    <property type="entry name" value="Aldolase_TIM"/>
</dbReference>
<dbReference type="EC" id="4.2.1.24" evidence="3 11"/>
<evidence type="ECO:0000256" key="4">
    <source>
        <dbReference type="ARBA" id="ARBA00020771"/>
    </source>
</evidence>
<dbReference type="PANTHER" id="PTHR11458">
    <property type="entry name" value="DELTA-AMINOLEVULINIC ACID DEHYDRATASE"/>
    <property type="match status" value="1"/>
</dbReference>
<evidence type="ECO:0000256" key="3">
    <source>
        <dbReference type="ARBA" id="ARBA00012053"/>
    </source>
</evidence>
<evidence type="ECO:0000313" key="13">
    <source>
        <dbReference type="EMBL" id="RDJ24633.1"/>
    </source>
</evidence>
<keyword evidence="6 11" id="KW-0456">Lyase</keyword>
<keyword evidence="5" id="KW-0350">Heme biosynthesis</keyword>
<dbReference type="GO" id="GO:0005829">
    <property type="term" value="C:cytosol"/>
    <property type="evidence" value="ECO:0007669"/>
    <property type="project" value="TreeGrafter"/>
</dbReference>
<feature type="active site" description="Schiff-base intermediate with substrate" evidence="9">
    <location>
        <position position="225"/>
    </location>
</feature>
<evidence type="ECO:0000256" key="2">
    <source>
        <dbReference type="ARBA" id="ARBA00008055"/>
    </source>
</evidence>
<dbReference type="PROSITE" id="PS00169">
    <property type="entry name" value="D_ALA_DEHYDRATASE"/>
    <property type="match status" value="1"/>
</dbReference>
<evidence type="ECO:0000256" key="6">
    <source>
        <dbReference type="ARBA" id="ARBA00023239"/>
    </source>
</evidence>
<keyword evidence="14" id="KW-1185">Reference proteome</keyword>
<dbReference type="SUPFAM" id="SSF51569">
    <property type="entry name" value="Aldolase"/>
    <property type="match status" value="1"/>
</dbReference>
<accession>A0A370L764</accession>
<name>A0A370L764_9HYPH</name>
<evidence type="ECO:0000256" key="9">
    <source>
        <dbReference type="PIRSR" id="PIRSR001415-1"/>
    </source>
</evidence>
<comment type="similarity">
    <text evidence="2 12">Belongs to the ALAD family.</text>
</comment>
<organism evidence="13 14">
    <name type="scientific">Bosea caraganae</name>
    <dbReference type="NCBI Taxonomy" id="2763117"/>
    <lineage>
        <taxon>Bacteria</taxon>
        <taxon>Pseudomonadati</taxon>
        <taxon>Pseudomonadota</taxon>
        <taxon>Alphaproteobacteria</taxon>
        <taxon>Hyphomicrobiales</taxon>
        <taxon>Boseaceae</taxon>
        <taxon>Bosea</taxon>
    </lineage>
</organism>
<dbReference type="PIRSF" id="PIRSF001415">
    <property type="entry name" value="Porphbilin_synth"/>
    <property type="match status" value="1"/>
</dbReference>
<dbReference type="GO" id="GO:0004655">
    <property type="term" value="F:porphobilinogen synthase activity"/>
    <property type="evidence" value="ECO:0007669"/>
    <property type="project" value="UniProtKB-EC"/>
</dbReference>
<protein>
    <recommendedName>
        <fullName evidence="4 11">Delta-aminolevulinic acid dehydratase</fullName>
        <ecNumber evidence="3 11">4.2.1.24</ecNumber>
    </recommendedName>
</protein>
<dbReference type="PRINTS" id="PR00144">
    <property type="entry name" value="DALDHYDRTASE"/>
</dbReference>
<dbReference type="InterPro" id="IPR030656">
    <property type="entry name" value="ALAD_AS"/>
</dbReference>
<dbReference type="GO" id="GO:0006782">
    <property type="term" value="P:protoporphyrinogen IX biosynthetic process"/>
    <property type="evidence" value="ECO:0007669"/>
    <property type="project" value="UniProtKB-UniPathway"/>
</dbReference>